<comment type="caution">
    <text evidence="3">The sequence shown here is derived from an EMBL/GenBank/DDBJ whole genome shotgun (WGS) entry which is preliminary data.</text>
</comment>
<dbReference type="Proteomes" id="UP000283530">
    <property type="component" value="Unassembled WGS sequence"/>
</dbReference>
<evidence type="ECO:0000313" key="4">
    <source>
        <dbReference type="Proteomes" id="UP000283530"/>
    </source>
</evidence>
<evidence type="ECO:0000256" key="2">
    <source>
        <dbReference type="SAM" id="Phobius"/>
    </source>
</evidence>
<dbReference type="OrthoDB" id="2016101at2759"/>
<dbReference type="STRING" id="337451.A0A3S3MJ18"/>
<dbReference type="PANTHER" id="PTHR37244">
    <property type="entry name" value="NADP-SPECIFIC GLUTAMATE DEHYDROGENASE"/>
    <property type="match status" value="1"/>
</dbReference>
<feature type="region of interest" description="Disordered" evidence="1">
    <location>
        <begin position="213"/>
        <end position="234"/>
    </location>
</feature>
<sequence>MDFPDLDKPTVPIKKIPNHQPPIYRLTNGCATSPPPSSFEIRLFYVRISPCVVDAVPNLLTLTHLRREIGAGLEINGSRIPASETASLTLRRDRVDKESSEVTYVSTDSVRVTGAVDFEVYEKEDLILCGSLERMDPMWGNGRNQHQGLDNDTKTGWSMDCFAAAALATGSSAFFQPKMGISSPSIEVYVAGCCSGFPLILTRTIQFSPRKKPARHATLDSIPEDEETGKEETSVNGFLDHRPVEVMEGEVDGYDSEGKLRHDFYSESRFPDDDGQLTWFNAGVRVGVGIGLGMCLGIGIGVGLLMHSYQATTRNFKRRFF</sequence>
<protein>
    <submittedName>
        <fullName evidence="3">C-terminal binding protein AN-like protein</fullName>
    </submittedName>
</protein>
<dbReference type="AlphaFoldDB" id="A0A3S3MJ18"/>
<proteinExistence type="predicted"/>
<gene>
    <name evidence="3" type="ORF">CKAN_00955800</name>
</gene>
<organism evidence="3 4">
    <name type="scientific">Cinnamomum micranthum f. kanehirae</name>
    <dbReference type="NCBI Taxonomy" id="337451"/>
    <lineage>
        <taxon>Eukaryota</taxon>
        <taxon>Viridiplantae</taxon>
        <taxon>Streptophyta</taxon>
        <taxon>Embryophyta</taxon>
        <taxon>Tracheophyta</taxon>
        <taxon>Spermatophyta</taxon>
        <taxon>Magnoliopsida</taxon>
        <taxon>Magnoliidae</taxon>
        <taxon>Laurales</taxon>
        <taxon>Lauraceae</taxon>
        <taxon>Cinnamomum</taxon>
    </lineage>
</organism>
<reference evidence="3 4" key="1">
    <citation type="journal article" date="2019" name="Nat. Plants">
        <title>Stout camphor tree genome fills gaps in understanding of flowering plant genome evolution.</title>
        <authorList>
            <person name="Chaw S.M."/>
            <person name="Liu Y.C."/>
            <person name="Wu Y.W."/>
            <person name="Wang H.Y."/>
            <person name="Lin C.I."/>
            <person name="Wu C.S."/>
            <person name="Ke H.M."/>
            <person name="Chang L.Y."/>
            <person name="Hsu C.Y."/>
            <person name="Yang H.T."/>
            <person name="Sudianto E."/>
            <person name="Hsu M.H."/>
            <person name="Wu K.P."/>
            <person name="Wang L.N."/>
            <person name="Leebens-Mack J.H."/>
            <person name="Tsai I.J."/>
        </authorList>
    </citation>
    <scope>NUCLEOTIDE SEQUENCE [LARGE SCALE GENOMIC DNA]</scope>
    <source>
        <strain evidence="4">cv. Chaw 1501</strain>
        <tissue evidence="3">Young leaves</tissue>
    </source>
</reference>
<accession>A0A3S3MJ18</accession>
<keyword evidence="2" id="KW-1133">Transmembrane helix</keyword>
<keyword evidence="2" id="KW-0472">Membrane</keyword>
<evidence type="ECO:0000256" key="1">
    <source>
        <dbReference type="SAM" id="MobiDB-lite"/>
    </source>
</evidence>
<dbReference type="PANTHER" id="PTHR37244:SF1">
    <property type="entry name" value="NADP-SPECIFIC GLUTAMATE DEHYDROGENASE"/>
    <property type="match status" value="1"/>
</dbReference>
<evidence type="ECO:0000313" key="3">
    <source>
        <dbReference type="EMBL" id="RWR80897.1"/>
    </source>
</evidence>
<dbReference type="EMBL" id="QPKB01000003">
    <property type="protein sequence ID" value="RWR80897.1"/>
    <property type="molecule type" value="Genomic_DNA"/>
</dbReference>
<keyword evidence="4" id="KW-1185">Reference proteome</keyword>
<name>A0A3S3MJ18_9MAGN</name>
<keyword evidence="2" id="KW-0812">Transmembrane</keyword>
<feature type="transmembrane region" description="Helical" evidence="2">
    <location>
        <begin position="286"/>
        <end position="309"/>
    </location>
</feature>